<dbReference type="Gene3D" id="1.50.10.10">
    <property type="match status" value="1"/>
</dbReference>
<reference evidence="4" key="1">
    <citation type="submission" date="2019-12" db="EMBL/GenBank/DDBJ databases">
        <title>Complete genome of Terracaulis silvestris 0127_4.</title>
        <authorList>
            <person name="Vieira S."/>
            <person name="Riedel T."/>
            <person name="Sproer C."/>
            <person name="Pascual J."/>
            <person name="Boedeker C."/>
            <person name="Overmann J."/>
        </authorList>
    </citation>
    <scope>NUCLEOTIDE SEQUENCE [LARGE SCALE GENOMIC DNA]</scope>
    <source>
        <strain evidence="4">0127_4</strain>
    </source>
</reference>
<feature type="chain" id="PRO_5026139282" evidence="1">
    <location>
        <begin position="23"/>
        <end position="1040"/>
    </location>
</feature>
<dbReference type="Gene3D" id="2.60.120.430">
    <property type="entry name" value="Galactose-binding lectin"/>
    <property type="match status" value="1"/>
</dbReference>
<protein>
    <submittedName>
        <fullName evidence="3">Glucoamylase hydrolase</fullName>
    </submittedName>
</protein>
<keyword evidence="1" id="KW-0732">Signal</keyword>
<keyword evidence="4" id="KW-1185">Reference proteome</keyword>
<dbReference type="PROSITE" id="PS50022">
    <property type="entry name" value="FA58C_3"/>
    <property type="match status" value="1"/>
</dbReference>
<dbReference type="InterPro" id="IPR008979">
    <property type="entry name" value="Galactose-bd-like_sf"/>
</dbReference>
<dbReference type="InterPro" id="IPR000421">
    <property type="entry name" value="FA58C"/>
</dbReference>
<gene>
    <name evidence="3" type="ORF">DSM104635_01623</name>
</gene>
<dbReference type="InterPro" id="IPR012341">
    <property type="entry name" value="6hp_glycosidase-like_sf"/>
</dbReference>
<dbReference type="AlphaFoldDB" id="A0A6I6MSZ0"/>
<dbReference type="SUPFAM" id="SSF48208">
    <property type="entry name" value="Six-hairpin glycosidases"/>
    <property type="match status" value="1"/>
</dbReference>
<feature type="signal peptide" evidence="1">
    <location>
        <begin position="1"/>
        <end position="22"/>
    </location>
</feature>
<organism evidence="3 4">
    <name type="scientific">Terricaulis silvestris</name>
    <dbReference type="NCBI Taxonomy" id="2686094"/>
    <lineage>
        <taxon>Bacteria</taxon>
        <taxon>Pseudomonadati</taxon>
        <taxon>Pseudomonadota</taxon>
        <taxon>Alphaproteobacteria</taxon>
        <taxon>Caulobacterales</taxon>
        <taxon>Caulobacteraceae</taxon>
        <taxon>Terricaulis</taxon>
    </lineage>
</organism>
<feature type="domain" description="F5/8 type C" evidence="2">
    <location>
        <begin position="170"/>
        <end position="308"/>
    </location>
</feature>
<dbReference type="RefSeq" id="WP_158765703.1">
    <property type="nucleotide sequence ID" value="NZ_CP047045.1"/>
</dbReference>
<dbReference type="Gene3D" id="2.60.120.260">
    <property type="entry name" value="Galactose-binding domain-like"/>
    <property type="match status" value="1"/>
</dbReference>
<dbReference type="SUPFAM" id="SSF49785">
    <property type="entry name" value="Galactose-binding domain-like"/>
    <property type="match status" value="2"/>
</dbReference>
<name>A0A6I6MSZ0_9CAUL</name>
<dbReference type="GO" id="GO:0005975">
    <property type="term" value="P:carbohydrate metabolic process"/>
    <property type="evidence" value="ECO:0007669"/>
    <property type="project" value="InterPro"/>
</dbReference>
<dbReference type="InterPro" id="IPR008928">
    <property type="entry name" value="6-hairpin_glycosidase_sf"/>
</dbReference>
<evidence type="ECO:0000259" key="2">
    <source>
        <dbReference type="PROSITE" id="PS50022"/>
    </source>
</evidence>
<dbReference type="Proteomes" id="UP000431269">
    <property type="component" value="Chromosome"/>
</dbReference>
<dbReference type="GO" id="GO:0016787">
    <property type="term" value="F:hydrolase activity"/>
    <property type="evidence" value="ECO:0007669"/>
    <property type="project" value="UniProtKB-KW"/>
</dbReference>
<accession>A0A6I6MSZ0</accession>
<sequence>MKRILHAIAVIALIATLGSAEAQQRARVLDSFDTIAPWGTVLSDGVSAAITQVEGQEGGAARFAYNFNGGAGYASMRRALPLRFPANYEISFLIRGEGPANNLEFKLADESGENVWWRVQRNFTPSSEWQRVTIRKRHIEFAWGPTEDRALRQSAFLEFVISAGSGGQGAIEIDQLTIRELPPAPATFPTIRGNATSGANFAAALDNNLETAWRSEAAGAQSITFDLGLAREFGGVVLRWAPDAHAVRYALESSLDGEEWRALGETAQGDGGVDPWMLPESEARYIRLRLQETNAPAYALAEFQLRDLAFGATPTAFFQALALEAPRGAYPRGFVNEQTYWTLVGVDGGGPRNALLGEEGAAELGRGGVSVEPFVLANGRLFSWADVTLTASLRDAYLPIPSVEWRTPQWRMTATSAANGNLAVPHLAQTYVLENLTDQQQELAFILAIRPFQVNPPQQFLNTPGGFSPIRDIAWTGSTLRVNDWDTIHPSVAPDSVQAIPFDDGAWLTATSTATSAASAQGFAAAALRYTVRLAPRQRAEFGFAAPLAERAEIQIPARITQAWLQREQDAAARSWRRQLDRVHFTVPDEGARHVNTIRSSIAYMLMSRDIAALQPGTRSYARSWIRDGAMMSEGLLRVGLDQPVRDYLEWYRPYQFENGKVPCCVDARGADPVPENDSHGELIHLAAIAYRYTGERALLNESWPHVERAIAYMEELRASERTAANQTPERRMLYGLMPPSISHEGYSARPAYSYWDDFWALRGYIDAIDLAEARGDSVAAARIAAQRDEFRTDLFASISASAAHFNVNYIPGAADLGDFDATSTTIGLAPGGQQTALPQELMRATFERYWQNFVTRRDSATWDAYTPYELRVVGTFARLGWRDRANEALAFFFDDQRPAAWNHWAEVVGREERTPRFIGDMPHGWVASDYLRSALDMFAYEREPDQAIVIGAGLPTSWFDGQGVAISDLNTPFGKVAYSIRRAGDGYRIRISGNTRPPGGYVAQLPWPSAQQRLCIGSRPVAGELVIQRPGQTVTVRPC</sequence>
<dbReference type="Pfam" id="PF00754">
    <property type="entry name" value="F5_F8_type_C"/>
    <property type="match status" value="1"/>
</dbReference>
<evidence type="ECO:0000256" key="1">
    <source>
        <dbReference type="SAM" id="SignalP"/>
    </source>
</evidence>
<dbReference type="EMBL" id="CP047045">
    <property type="protein sequence ID" value="QGZ94792.1"/>
    <property type="molecule type" value="Genomic_DNA"/>
</dbReference>
<proteinExistence type="predicted"/>
<evidence type="ECO:0000313" key="3">
    <source>
        <dbReference type="EMBL" id="QGZ94792.1"/>
    </source>
</evidence>
<dbReference type="KEGG" id="tsv:DSM104635_01623"/>
<evidence type="ECO:0000313" key="4">
    <source>
        <dbReference type="Proteomes" id="UP000431269"/>
    </source>
</evidence>
<keyword evidence="3" id="KW-0378">Hydrolase</keyword>